<proteinExistence type="predicted"/>
<gene>
    <name evidence="8" type="ORF">F1B92_05985</name>
</gene>
<dbReference type="RefSeq" id="WP_154570979.1">
    <property type="nucleotide sequence ID" value="NZ_VWSJ01000023.1"/>
</dbReference>
<reference evidence="8 9" key="2">
    <citation type="submission" date="2020-03" db="EMBL/GenBank/DDBJ databases">
        <title>Campylobacter portucalensis sp. nov., a new species of Campylobacter isolated from the reproductive tract of bulls.</title>
        <authorList>
            <person name="Silva M.F."/>
            <person name="Pereira G."/>
            <person name="Carneiro C."/>
            <person name="Hemphill A."/>
            <person name="Mateus L."/>
            <person name="Lopes-Da-Costa L."/>
            <person name="Silva E."/>
        </authorList>
    </citation>
    <scope>NUCLEOTIDE SEQUENCE [LARGE SCALE GENOMIC DNA]</scope>
    <source>
        <strain evidence="8 9">FMV-PI01</strain>
    </source>
</reference>
<keyword evidence="3" id="KW-0997">Cell inner membrane</keyword>
<dbReference type="Pfam" id="PF03279">
    <property type="entry name" value="Lip_A_acyltrans"/>
    <property type="match status" value="1"/>
</dbReference>
<dbReference type="CDD" id="cd07984">
    <property type="entry name" value="LPLAT_LABLAT-like"/>
    <property type="match status" value="1"/>
</dbReference>
<keyword evidence="2" id="KW-1003">Cell membrane</keyword>
<keyword evidence="9" id="KW-1185">Reference proteome</keyword>
<evidence type="ECO:0000313" key="9">
    <source>
        <dbReference type="Proteomes" id="UP000476338"/>
    </source>
</evidence>
<comment type="subcellular location">
    <subcellularLocation>
        <location evidence="1">Cell inner membrane</location>
    </subcellularLocation>
</comment>
<evidence type="ECO:0000256" key="2">
    <source>
        <dbReference type="ARBA" id="ARBA00022475"/>
    </source>
</evidence>
<dbReference type="PANTHER" id="PTHR30606:SF10">
    <property type="entry name" value="PHOSPHATIDYLINOSITOL MANNOSIDE ACYLTRANSFERASE"/>
    <property type="match status" value="1"/>
</dbReference>
<name>A0A6L5WLM9_9BACT</name>
<dbReference type="EMBL" id="VWSJ01000023">
    <property type="protein sequence ID" value="MSN96713.1"/>
    <property type="molecule type" value="Genomic_DNA"/>
</dbReference>
<keyword evidence="4" id="KW-0808">Transferase</keyword>
<evidence type="ECO:0000256" key="5">
    <source>
        <dbReference type="ARBA" id="ARBA00023136"/>
    </source>
</evidence>
<reference evidence="8 9" key="1">
    <citation type="submission" date="2019-09" db="EMBL/GenBank/DDBJ databases">
        <authorList>
            <person name="Silva M."/>
            <person name="Pereira G."/>
            <person name="Lopes-Da-Costa L."/>
            <person name="Silva E."/>
        </authorList>
    </citation>
    <scope>NUCLEOTIDE SEQUENCE [LARGE SCALE GENOMIC DNA]</scope>
    <source>
        <strain evidence="8 9">FMV-PI01</strain>
    </source>
</reference>
<dbReference type="InterPro" id="IPR004960">
    <property type="entry name" value="LipA_acyltrans"/>
</dbReference>
<dbReference type="AlphaFoldDB" id="A0A6L5WLM9"/>
<dbReference type="GO" id="GO:0009247">
    <property type="term" value="P:glycolipid biosynthetic process"/>
    <property type="evidence" value="ECO:0007669"/>
    <property type="project" value="UniProtKB-ARBA"/>
</dbReference>
<organism evidence="8 9">
    <name type="scientific">Campylobacter portucalensis</name>
    <dbReference type="NCBI Taxonomy" id="2608384"/>
    <lineage>
        <taxon>Bacteria</taxon>
        <taxon>Pseudomonadati</taxon>
        <taxon>Campylobacterota</taxon>
        <taxon>Epsilonproteobacteria</taxon>
        <taxon>Campylobacterales</taxon>
        <taxon>Campylobacteraceae</taxon>
        <taxon>Campylobacter</taxon>
    </lineage>
</organism>
<keyword evidence="6" id="KW-0012">Acyltransferase</keyword>
<dbReference type="Proteomes" id="UP000476338">
    <property type="component" value="Unassembled WGS sequence"/>
</dbReference>
<evidence type="ECO:0000256" key="4">
    <source>
        <dbReference type="ARBA" id="ARBA00022679"/>
    </source>
</evidence>
<sequence length="292" mass="34468">MSWYNQKEKGSKFLLKTTLFLVKFTPNFILKFIVLMASFFYYIFSKNERKNIDKFYKNLNSKNRNTFLNFYNFSISIIDKMAVWIGKIQFKDLVLKDKDLILKNLVNAKTGTIILASHYGNIEIARALSRTKHKVKLAILVYNKNMMNFNNLINKISSQKIKIFEVDELDVARMIELRNFLDNGGHLCIMGDRIPLKSNKMINAKFLNQNADFPLGSFYLAYLLKCPINALWCVKNKNKYEIMMDEICDFLDKKSIEKCALKYISLLEDRVRENPTMWFNFFDFWGDDEKSL</sequence>
<comment type="caution">
    <text evidence="8">The sequence shown here is derived from an EMBL/GenBank/DDBJ whole genome shotgun (WGS) entry which is preliminary data.</text>
</comment>
<dbReference type="PANTHER" id="PTHR30606">
    <property type="entry name" value="LIPID A BIOSYNTHESIS LAUROYL ACYLTRANSFERASE"/>
    <property type="match status" value="1"/>
</dbReference>
<evidence type="ECO:0000256" key="6">
    <source>
        <dbReference type="ARBA" id="ARBA00023315"/>
    </source>
</evidence>
<keyword evidence="7" id="KW-1133">Transmembrane helix</keyword>
<feature type="transmembrane region" description="Helical" evidence="7">
    <location>
        <begin position="20"/>
        <end position="44"/>
    </location>
</feature>
<accession>A0A6L5WLM9</accession>
<evidence type="ECO:0000256" key="7">
    <source>
        <dbReference type="SAM" id="Phobius"/>
    </source>
</evidence>
<dbReference type="GO" id="GO:0005886">
    <property type="term" value="C:plasma membrane"/>
    <property type="evidence" value="ECO:0007669"/>
    <property type="project" value="UniProtKB-SubCell"/>
</dbReference>
<evidence type="ECO:0000256" key="3">
    <source>
        <dbReference type="ARBA" id="ARBA00022519"/>
    </source>
</evidence>
<dbReference type="GO" id="GO:0016746">
    <property type="term" value="F:acyltransferase activity"/>
    <property type="evidence" value="ECO:0007669"/>
    <property type="project" value="UniProtKB-KW"/>
</dbReference>
<evidence type="ECO:0000256" key="1">
    <source>
        <dbReference type="ARBA" id="ARBA00004533"/>
    </source>
</evidence>
<keyword evidence="5 7" id="KW-0472">Membrane</keyword>
<evidence type="ECO:0008006" key="10">
    <source>
        <dbReference type="Google" id="ProtNLM"/>
    </source>
</evidence>
<protein>
    <recommendedName>
        <fullName evidence="10">Lipid A biosynthesis acyltransferase</fullName>
    </recommendedName>
</protein>
<keyword evidence="7" id="KW-0812">Transmembrane</keyword>
<evidence type="ECO:0000313" key="8">
    <source>
        <dbReference type="EMBL" id="MSN96713.1"/>
    </source>
</evidence>